<dbReference type="Proteomes" id="UP000655883">
    <property type="component" value="Segment"/>
</dbReference>
<name>A0A7S5R7Y1_9CAUD</name>
<evidence type="ECO:0000313" key="2">
    <source>
        <dbReference type="Proteomes" id="UP000655883"/>
    </source>
</evidence>
<sequence>MAIYQVRKSGGGWETVTKKQWIEEERACGFRPKDISGSDPDYWTTCATAGFSCTRGGSSVEGQILEDDQS</sequence>
<evidence type="ECO:0000313" key="1">
    <source>
        <dbReference type="EMBL" id="QIG72637.1"/>
    </source>
</evidence>
<proteinExistence type="predicted"/>
<organism evidence="1 2">
    <name type="scientific">Rhizobium phage RHph_Y65</name>
    <dbReference type="NCBI Taxonomy" id="2509785"/>
    <lineage>
        <taxon>Viruses</taxon>
        <taxon>Duplodnaviria</taxon>
        <taxon>Heunggongvirae</taxon>
        <taxon>Uroviricota</taxon>
        <taxon>Caudoviricetes</taxon>
        <taxon>Kleczkowskaviridae</taxon>
        <taxon>Cuauhnahuacvirus</taxon>
        <taxon>Cuauhnahuacvirus Y65</taxon>
    </lineage>
</organism>
<dbReference type="EMBL" id="MN988525">
    <property type="protein sequence ID" value="QIG72637.1"/>
    <property type="molecule type" value="Genomic_DNA"/>
</dbReference>
<gene>
    <name evidence="1" type="ORF">EVB97_079</name>
</gene>
<keyword evidence="2" id="KW-1185">Reference proteome</keyword>
<protein>
    <submittedName>
        <fullName evidence="1">Uncharacterized protein</fullName>
    </submittedName>
</protein>
<accession>A0A7S5R7Y1</accession>
<reference evidence="1 2" key="1">
    <citation type="submission" date="2020-01" db="EMBL/GenBank/DDBJ databases">
        <title>Patterns of diversity and host range of bacteriophage communities associated with bean-nodulatin bacteria.</title>
        <authorList>
            <person name="Vann Cauwenberghe J."/>
            <person name="Santamaria R.I."/>
            <person name="Bustos P."/>
            <person name="Juarez S."/>
            <person name="Gonzalez V."/>
        </authorList>
    </citation>
    <scope>NUCLEOTIDE SEQUENCE [LARGE SCALE GENOMIC DNA]</scope>
    <source>
        <strain evidence="2">RHph</strain>
    </source>
</reference>